<protein>
    <recommendedName>
        <fullName evidence="4">Fibrinogen C-terminal domain-containing protein</fullName>
    </recommendedName>
</protein>
<keyword evidence="1" id="KW-0175">Coiled coil</keyword>
<feature type="signal peptide" evidence="2">
    <location>
        <begin position="1"/>
        <end position="21"/>
    </location>
</feature>
<sequence length="165" mass="17916">MTMSLYYSSLLILCTAVSAIAQNDDCCSTIEKSVASFSSQISSTCNGPSDAAIASLEANVSALQETVSSLQEAVSSLSADIKKVLNYSSDPFFTSCYDILQKFPDSPSGYYRIVGFSHKVYCHMSSLPYNGNKGWIRIAHLDLYNTRDCPTGFRLIESNGIRACG</sequence>
<dbReference type="InParanoid" id="A0A1X7T8Y7"/>
<organism evidence="3">
    <name type="scientific">Amphimedon queenslandica</name>
    <name type="common">Sponge</name>
    <dbReference type="NCBI Taxonomy" id="400682"/>
    <lineage>
        <taxon>Eukaryota</taxon>
        <taxon>Metazoa</taxon>
        <taxon>Porifera</taxon>
        <taxon>Demospongiae</taxon>
        <taxon>Heteroscleromorpha</taxon>
        <taxon>Haplosclerida</taxon>
        <taxon>Niphatidae</taxon>
        <taxon>Amphimedon</taxon>
    </lineage>
</organism>
<evidence type="ECO:0008006" key="4">
    <source>
        <dbReference type="Google" id="ProtNLM"/>
    </source>
</evidence>
<proteinExistence type="predicted"/>
<evidence type="ECO:0000256" key="2">
    <source>
        <dbReference type="SAM" id="SignalP"/>
    </source>
</evidence>
<dbReference type="OrthoDB" id="5971203at2759"/>
<accession>A0A1X7T8Y7</accession>
<name>A0A1X7T8Y7_AMPQE</name>
<feature type="chain" id="PRO_5012168752" description="Fibrinogen C-terminal domain-containing protein" evidence="2">
    <location>
        <begin position="22"/>
        <end position="165"/>
    </location>
</feature>
<reference evidence="3" key="1">
    <citation type="submission" date="2017-05" db="UniProtKB">
        <authorList>
            <consortium name="EnsemblMetazoa"/>
        </authorList>
    </citation>
    <scope>IDENTIFICATION</scope>
</reference>
<evidence type="ECO:0000313" key="3">
    <source>
        <dbReference type="EnsemblMetazoa" id="Aqu2.1.10981_001"/>
    </source>
</evidence>
<keyword evidence="2" id="KW-0732">Signal</keyword>
<dbReference type="EnsemblMetazoa" id="Aqu2.1.10981_001">
    <property type="protein sequence ID" value="Aqu2.1.10981_001"/>
    <property type="gene ID" value="Aqu2.1.10981"/>
</dbReference>
<evidence type="ECO:0000256" key="1">
    <source>
        <dbReference type="SAM" id="Coils"/>
    </source>
</evidence>
<dbReference type="Gene3D" id="1.20.5.340">
    <property type="match status" value="1"/>
</dbReference>
<dbReference type="AlphaFoldDB" id="A0A1X7T8Y7"/>
<feature type="coiled-coil region" evidence="1">
    <location>
        <begin position="53"/>
        <end position="80"/>
    </location>
</feature>